<gene>
    <name evidence="2" type="ORF">ACFPOB_27295</name>
</gene>
<keyword evidence="3" id="KW-1185">Reference proteome</keyword>
<organism evidence="2 3">
    <name type="scientific">Bosea eneae</name>
    <dbReference type="NCBI Taxonomy" id="151454"/>
    <lineage>
        <taxon>Bacteria</taxon>
        <taxon>Pseudomonadati</taxon>
        <taxon>Pseudomonadota</taxon>
        <taxon>Alphaproteobacteria</taxon>
        <taxon>Hyphomicrobiales</taxon>
        <taxon>Boseaceae</taxon>
        <taxon>Bosea</taxon>
    </lineage>
</organism>
<keyword evidence="1" id="KW-0175">Coiled coil</keyword>
<feature type="coiled-coil region" evidence="1">
    <location>
        <begin position="34"/>
        <end position="82"/>
    </location>
</feature>
<comment type="caution">
    <text evidence="2">The sequence shown here is derived from an EMBL/GenBank/DDBJ whole genome shotgun (WGS) entry which is preliminary data.</text>
</comment>
<dbReference type="RefSeq" id="WP_377801420.1">
    <property type="nucleotide sequence ID" value="NZ_JBHSLW010000067.1"/>
</dbReference>
<dbReference type="EMBL" id="JBHSLW010000067">
    <property type="protein sequence ID" value="MFC5423255.1"/>
    <property type="molecule type" value="Genomic_DNA"/>
</dbReference>
<dbReference type="Proteomes" id="UP001596053">
    <property type="component" value="Unassembled WGS sequence"/>
</dbReference>
<evidence type="ECO:0000313" key="3">
    <source>
        <dbReference type="Proteomes" id="UP001596053"/>
    </source>
</evidence>
<sequence length="99" mass="11166">MVAIITGAFAVFGGRSKARIEHQQVINAGFTTLLAEHRKDTDQLRDLIRELRATDEAQSDLIERLESERSRLATRVLDLEAQLRRAGVRIAEPRAITEI</sequence>
<proteinExistence type="predicted"/>
<evidence type="ECO:0000313" key="2">
    <source>
        <dbReference type="EMBL" id="MFC5423255.1"/>
    </source>
</evidence>
<name>A0ABW0J165_9HYPH</name>
<protein>
    <submittedName>
        <fullName evidence="2">Uncharacterized protein</fullName>
    </submittedName>
</protein>
<accession>A0ABW0J165</accession>
<evidence type="ECO:0000256" key="1">
    <source>
        <dbReference type="SAM" id="Coils"/>
    </source>
</evidence>
<reference evidence="3" key="1">
    <citation type="journal article" date="2019" name="Int. J. Syst. Evol. Microbiol.">
        <title>The Global Catalogue of Microorganisms (GCM) 10K type strain sequencing project: providing services to taxonomists for standard genome sequencing and annotation.</title>
        <authorList>
            <consortium name="The Broad Institute Genomics Platform"/>
            <consortium name="The Broad Institute Genome Sequencing Center for Infectious Disease"/>
            <person name="Wu L."/>
            <person name="Ma J."/>
        </authorList>
    </citation>
    <scope>NUCLEOTIDE SEQUENCE [LARGE SCALE GENOMIC DNA]</scope>
    <source>
        <strain evidence="3">NCAIM B.01391</strain>
    </source>
</reference>